<dbReference type="Proteomes" id="UP000078200">
    <property type="component" value="Unassembled WGS sequence"/>
</dbReference>
<sequence>MEEQRNQGSYSKSFMTAGKSEQSHQQKCCKTYVIYNNIQFSGHCANNILQRNHYTDDNDVGDNNDHDDASAASEVNKLFCRLYVLAAYVGIVYIAKQFVLNVVVIIVVL</sequence>
<accession>A0A1A9V5F9</accession>
<dbReference type="EnsemblMetazoa" id="GAUT026604-RA">
    <property type="protein sequence ID" value="GAUT026604-PA"/>
    <property type="gene ID" value="GAUT026604"/>
</dbReference>
<proteinExistence type="predicted"/>
<keyword evidence="4" id="KW-1185">Reference proteome</keyword>
<organism evidence="3 4">
    <name type="scientific">Glossina austeni</name>
    <name type="common">Savannah tsetse fly</name>
    <dbReference type="NCBI Taxonomy" id="7395"/>
    <lineage>
        <taxon>Eukaryota</taxon>
        <taxon>Metazoa</taxon>
        <taxon>Ecdysozoa</taxon>
        <taxon>Arthropoda</taxon>
        <taxon>Hexapoda</taxon>
        <taxon>Insecta</taxon>
        <taxon>Pterygota</taxon>
        <taxon>Neoptera</taxon>
        <taxon>Endopterygota</taxon>
        <taxon>Diptera</taxon>
        <taxon>Brachycera</taxon>
        <taxon>Muscomorpha</taxon>
        <taxon>Hippoboscoidea</taxon>
        <taxon>Glossinidae</taxon>
        <taxon>Glossina</taxon>
    </lineage>
</organism>
<evidence type="ECO:0000256" key="2">
    <source>
        <dbReference type="SAM" id="Phobius"/>
    </source>
</evidence>
<feature type="region of interest" description="Disordered" evidence="1">
    <location>
        <begin position="1"/>
        <end position="20"/>
    </location>
</feature>
<feature type="transmembrane region" description="Helical" evidence="2">
    <location>
        <begin position="82"/>
        <end position="108"/>
    </location>
</feature>
<keyword evidence="2" id="KW-0812">Transmembrane</keyword>
<evidence type="ECO:0000256" key="1">
    <source>
        <dbReference type="SAM" id="MobiDB-lite"/>
    </source>
</evidence>
<name>A0A1A9V5F9_GLOAU</name>
<keyword evidence="2" id="KW-1133">Transmembrane helix</keyword>
<keyword evidence="2" id="KW-0472">Membrane</keyword>
<dbReference type="VEuPathDB" id="VectorBase:GAUT026604"/>
<protein>
    <submittedName>
        <fullName evidence="3">Uncharacterized protein</fullName>
    </submittedName>
</protein>
<dbReference type="AlphaFoldDB" id="A0A1A9V5F9"/>
<reference evidence="3" key="1">
    <citation type="submission" date="2020-05" db="UniProtKB">
        <authorList>
            <consortium name="EnsemblMetazoa"/>
        </authorList>
    </citation>
    <scope>IDENTIFICATION</scope>
    <source>
        <strain evidence="3">TTRI</strain>
    </source>
</reference>
<evidence type="ECO:0000313" key="4">
    <source>
        <dbReference type="Proteomes" id="UP000078200"/>
    </source>
</evidence>
<evidence type="ECO:0000313" key="3">
    <source>
        <dbReference type="EnsemblMetazoa" id="GAUT026604-PA"/>
    </source>
</evidence>